<organism evidence="7 8">
    <name type="scientific">Malaciobacter mytili LMG 24559</name>
    <dbReference type="NCBI Taxonomy" id="1032238"/>
    <lineage>
        <taxon>Bacteria</taxon>
        <taxon>Pseudomonadati</taxon>
        <taxon>Campylobacterota</taxon>
        <taxon>Epsilonproteobacteria</taxon>
        <taxon>Campylobacterales</taxon>
        <taxon>Arcobacteraceae</taxon>
        <taxon>Malaciobacter</taxon>
    </lineage>
</organism>
<evidence type="ECO:0000313" key="7">
    <source>
        <dbReference type="EMBL" id="RXK14947.1"/>
    </source>
</evidence>
<evidence type="ECO:0000256" key="2">
    <source>
        <dbReference type="ARBA" id="ARBA00022692"/>
    </source>
</evidence>
<proteinExistence type="predicted"/>
<feature type="transmembrane region" description="Helical" evidence="5">
    <location>
        <begin position="76"/>
        <end position="96"/>
    </location>
</feature>
<dbReference type="SUPFAM" id="SSF103481">
    <property type="entry name" value="Multidrug resistance efflux transporter EmrE"/>
    <property type="match status" value="2"/>
</dbReference>
<dbReference type="AlphaFoldDB" id="A0AAX2AD46"/>
<feature type="transmembrane region" description="Helical" evidence="5">
    <location>
        <begin position="149"/>
        <end position="171"/>
    </location>
</feature>
<evidence type="ECO:0000259" key="6">
    <source>
        <dbReference type="Pfam" id="PF00892"/>
    </source>
</evidence>
<gene>
    <name evidence="7" type="ORF">CP985_11320</name>
</gene>
<keyword evidence="2 5" id="KW-0812">Transmembrane</keyword>
<evidence type="ECO:0000256" key="4">
    <source>
        <dbReference type="ARBA" id="ARBA00023136"/>
    </source>
</evidence>
<dbReference type="InterPro" id="IPR037185">
    <property type="entry name" value="EmrE-like"/>
</dbReference>
<keyword evidence="3 5" id="KW-1133">Transmembrane helix</keyword>
<feature type="domain" description="EamA" evidence="6">
    <location>
        <begin position="153"/>
        <end position="291"/>
    </location>
</feature>
<dbReference type="Pfam" id="PF00892">
    <property type="entry name" value="EamA"/>
    <property type="match status" value="2"/>
</dbReference>
<dbReference type="InterPro" id="IPR000620">
    <property type="entry name" value="EamA_dom"/>
</dbReference>
<feature type="transmembrane region" description="Helical" evidence="5">
    <location>
        <begin position="127"/>
        <end position="143"/>
    </location>
</feature>
<feature type="transmembrane region" description="Helical" evidence="5">
    <location>
        <begin position="45"/>
        <end position="64"/>
    </location>
</feature>
<evidence type="ECO:0000256" key="5">
    <source>
        <dbReference type="SAM" id="Phobius"/>
    </source>
</evidence>
<feature type="domain" description="EamA" evidence="6">
    <location>
        <begin position="14"/>
        <end position="143"/>
    </location>
</feature>
<evidence type="ECO:0000256" key="1">
    <source>
        <dbReference type="ARBA" id="ARBA00004141"/>
    </source>
</evidence>
<keyword evidence="4 5" id="KW-0472">Membrane</keyword>
<sequence>MNNRTLTQIPNVNKAMLFMVIGVMLLPFTDTIAKYLSTTLSPTQIAWLRFTLQALFIFILTFFIKEKIGKFKLNYLYLGFFVSTSILLLFWGLKYLPLANNIALFFIEPLVLTLLSIIFLKEKVFKEHIIAVILGLIGTLIIIRPNLSMYGIAAFLPILSAILYALYLMFIRLSSNLGNSVTIQFYIGIVASLFLSICLLIGESFSLEILKFNSIDMSYWWIILALGILTTFIQLLISKAFYYANASVLASFQYLEIIFATFLGWIIFNDIPDRLTILGAFIVIFAGLYLIKYERKKKK</sequence>
<feature type="transmembrane region" description="Helical" evidence="5">
    <location>
        <begin position="249"/>
        <end position="268"/>
    </location>
</feature>
<dbReference type="EMBL" id="NXID01000048">
    <property type="protein sequence ID" value="RXK14947.1"/>
    <property type="molecule type" value="Genomic_DNA"/>
</dbReference>
<dbReference type="PANTHER" id="PTHR22911:SF6">
    <property type="entry name" value="SOLUTE CARRIER FAMILY 35 MEMBER G1"/>
    <property type="match status" value="1"/>
</dbReference>
<feature type="transmembrane region" description="Helical" evidence="5">
    <location>
        <begin position="12"/>
        <end position="33"/>
    </location>
</feature>
<feature type="transmembrane region" description="Helical" evidence="5">
    <location>
        <begin position="102"/>
        <end position="120"/>
    </location>
</feature>
<accession>A0AAX2AD46</accession>
<dbReference type="Proteomes" id="UP000290092">
    <property type="component" value="Unassembled WGS sequence"/>
</dbReference>
<feature type="transmembrane region" description="Helical" evidence="5">
    <location>
        <begin position="183"/>
        <end position="207"/>
    </location>
</feature>
<comment type="caution">
    <text evidence="7">The sequence shown here is derived from an EMBL/GenBank/DDBJ whole genome shotgun (WGS) entry which is preliminary data.</text>
</comment>
<dbReference type="GO" id="GO:0016020">
    <property type="term" value="C:membrane"/>
    <property type="evidence" value="ECO:0007669"/>
    <property type="project" value="UniProtKB-SubCell"/>
</dbReference>
<evidence type="ECO:0000256" key="3">
    <source>
        <dbReference type="ARBA" id="ARBA00022989"/>
    </source>
</evidence>
<protein>
    <recommendedName>
        <fullName evidence="6">EamA domain-containing protein</fullName>
    </recommendedName>
</protein>
<feature type="transmembrane region" description="Helical" evidence="5">
    <location>
        <begin position="219"/>
        <end position="237"/>
    </location>
</feature>
<reference evidence="7 8" key="1">
    <citation type="submission" date="2017-09" db="EMBL/GenBank/DDBJ databases">
        <title>Genomics of the genus Arcobacter.</title>
        <authorList>
            <person name="Perez-Cataluna A."/>
            <person name="Figueras M.J."/>
            <person name="Salas-Masso N."/>
        </authorList>
    </citation>
    <scope>NUCLEOTIDE SEQUENCE [LARGE SCALE GENOMIC DNA]</scope>
    <source>
        <strain evidence="7 8">CECT 7386</strain>
    </source>
</reference>
<dbReference type="RefSeq" id="WP_114842888.1">
    <property type="nucleotide sequence ID" value="NZ_CP031219.1"/>
</dbReference>
<feature type="transmembrane region" description="Helical" evidence="5">
    <location>
        <begin position="274"/>
        <end position="291"/>
    </location>
</feature>
<keyword evidence="8" id="KW-1185">Reference proteome</keyword>
<name>A0AAX2AD46_9BACT</name>
<comment type="subcellular location">
    <subcellularLocation>
        <location evidence="1">Membrane</location>
        <topology evidence="1">Multi-pass membrane protein</topology>
    </subcellularLocation>
</comment>
<dbReference type="KEGG" id="amyt:AMYT_2540"/>
<dbReference type="PANTHER" id="PTHR22911">
    <property type="entry name" value="ACYL-MALONYL CONDENSING ENZYME-RELATED"/>
    <property type="match status" value="1"/>
</dbReference>
<evidence type="ECO:0000313" key="8">
    <source>
        <dbReference type="Proteomes" id="UP000290092"/>
    </source>
</evidence>